<evidence type="ECO:0000313" key="15">
    <source>
        <dbReference type="EMBL" id="TXC66590.1"/>
    </source>
</evidence>
<comment type="subcellular location">
    <subcellularLocation>
        <location evidence="1">Cell inner membrane</location>
        <topology evidence="1">Single-pass membrane protein</topology>
    </subcellularLocation>
</comment>
<dbReference type="InterPro" id="IPR010052">
    <property type="entry name" value="T2SS_protein-GspI"/>
</dbReference>
<dbReference type="Gene3D" id="3.55.40.10">
    <property type="entry name" value="minor pseudopilin epsh domain"/>
    <property type="match status" value="1"/>
</dbReference>
<dbReference type="PANTHER" id="PTHR38779">
    <property type="entry name" value="TYPE II SECRETION SYSTEM PROTEIN I-RELATED"/>
    <property type="match status" value="1"/>
</dbReference>
<evidence type="ECO:0000256" key="6">
    <source>
        <dbReference type="ARBA" id="ARBA00022519"/>
    </source>
</evidence>
<organism evidence="15 16">
    <name type="scientific">Piscinibacter aquaticus</name>
    <dbReference type="NCBI Taxonomy" id="392597"/>
    <lineage>
        <taxon>Bacteria</taxon>
        <taxon>Pseudomonadati</taxon>
        <taxon>Pseudomonadota</taxon>
        <taxon>Betaproteobacteria</taxon>
        <taxon>Burkholderiales</taxon>
        <taxon>Sphaerotilaceae</taxon>
        <taxon>Piscinibacter</taxon>
    </lineage>
</organism>
<dbReference type="InterPro" id="IPR022346">
    <property type="entry name" value="T2SS_GspH"/>
</dbReference>
<dbReference type="AlphaFoldDB" id="A0A5C6U1Z4"/>
<evidence type="ECO:0000256" key="9">
    <source>
        <dbReference type="ARBA" id="ARBA00023136"/>
    </source>
</evidence>
<dbReference type="GO" id="GO:0015627">
    <property type="term" value="C:type II protein secretion system complex"/>
    <property type="evidence" value="ECO:0007669"/>
    <property type="project" value="InterPro"/>
</dbReference>
<comment type="caution">
    <text evidence="15">The sequence shown here is derived from an EMBL/GenBank/DDBJ whole genome shotgun (WGS) entry which is preliminary data.</text>
</comment>
<dbReference type="SUPFAM" id="SSF54523">
    <property type="entry name" value="Pili subunits"/>
    <property type="match status" value="1"/>
</dbReference>
<dbReference type="EMBL" id="VOPW01000001">
    <property type="protein sequence ID" value="TXC66590.1"/>
    <property type="molecule type" value="Genomic_DNA"/>
</dbReference>
<keyword evidence="5" id="KW-0488">Methylation</keyword>
<keyword evidence="6" id="KW-0997">Cell inner membrane</keyword>
<accession>A0A5C6U1Z4</accession>
<dbReference type="Pfam" id="PF12019">
    <property type="entry name" value="GspH"/>
    <property type="match status" value="1"/>
</dbReference>
<evidence type="ECO:0000313" key="16">
    <source>
        <dbReference type="Proteomes" id="UP000321832"/>
    </source>
</evidence>
<evidence type="ECO:0000256" key="13">
    <source>
        <dbReference type="SAM" id="Phobius"/>
    </source>
</evidence>
<evidence type="ECO:0000256" key="11">
    <source>
        <dbReference type="ARBA" id="ARBA00030775"/>
    </source>
</evidence>
<comment type="similarity">
    <text evidence="2">Belongs to the GSP I family.</text>
</comment>
<evidence type="ECO:0000256" key="3">
    <source>
        <dbReference type="ARBA" id="ARBA00021549"/>
    </source>
</evidence>
<dbReference type="InterPro" id="IPR045584">
    <property type="entry name" value="Pilin-like"/>
</dbReference>
<evidence type="ECO:0000256" key="7">
    <source>
        <dbReference type="ARBA" id="ARBA00022692"/>
    </source>
</evidence>
<keyword evidence="16" id="KW-1185">Reference proteome</keyword>
<dbReference type="Proteomes" id="UP000321832">
    <property type="component" value="Unassembled WGS sequence"/>
</dbReference>
<name>A0A5C6U1Z4_9BURK</name>
<evidence type="ECO:0000256" key="10">
    <source>
        <dbReference type="ARBA" id="ARBA00025772"/>
    </source>
</evidence>
<sequence length="362" mass="38224">MLNVRPSRQRGFSMIELAVTLTVLALVLAAAFPSVSDWVRNTKVRNAAETAQAGLQKARNEALRRNQNVTFWLVGGPSVRVVDDNCALSSSSGSWVVSIRDPSGNCETAPASITLIEKHPAGDGGDTVTVSALAPDGTTAATCVRFNGFGRVVDESVPPDDGCRPPTRSRRSTSLTQARARGGCAWRSPAVAASACVTATSSRPTPAPARLDSHGTGMNKRHLARNIRRRQPRSHGFALLEVLIAILIFAFGILGLIGLQSAMTRAQTVAAFRGDASSLASELLGIIWTDIANIDKYDTASGNCDGHARCPVWKNKVGSTLAGATPVVTADATGQVTITIRWTVPGEDAHQYVTSSNVQAVE</sequence>
<dbReference type="PANTHER" id="PTHR38779:SF2">
    <property type="entry name" value="TYPE II SECRETION SYSTEM PROTEIN I-RELATED"/>
    <property type="match status" value="1"/>
</dbReference>
<dbReference type="Pfam" id="PF07963">
    <property type="entry name" value="N_methyl"/>
    <property type="match status" value="2"/>
</dbReference>
<keyword evidence="8 13" id="KW-1133">Transmembrane helix</keyword>
<dbReference type="NCBIfam" id="TIGR02532">
    <property type="entry name" value="IV_pilin_GFxxxE"/>
    <property type="match status" value="1"/>
</dbReference>
<dbReference type="GO" id="GO:0015628">
    <property type="term" value="P:protein secretion by the type II secretion system"/>
    <property type="evidence" value="ECO:0007669"/>
    <property type="project" value="InterPro"/>
</dbReference>
<keyword evidence="4" id="KW-1003">Cell membrane</keyword>
<dbReference type="GO" id="GO:0005886">
    <property type="term" value="C:plasma membrane"/>
    <property type="evidence" value="ECO:0007669"/>
    <property type="project" value="UniProtKB-SubCell"/>
</dbReference>
<feature type="region of interest" description="Disordered" evidence="12">
    <location>
        <begin position="157"/>
        <end position="180"/>
    </location>
</feature>
<proteinExistence type="inferred from homology"/>
<evidence type="ECO:0000256" key="2">
    <source>
        <dbReference type="ARBA" id="ARBA00008358"/>
    </source>
</evidence>
<gene>
    <name evidence="15" type="ORF">FSC37_14440</name>
</gene>
<evidence type="ECO:0000259" key="14">
    <source>
        <dbReference type="Pfam" id="PF12019"/>
    </source>
</evidence>
<protein>
    <recommendedName>
        <fullName evidence="3">Type II secretion system protein H</fullName>
    </recommendedName>
    <alternativeName>
        <fullName evidence="11">General secretion pathway protein H</fullName>
    </alternativeName>
</protein>
<feature type="transmembrane region" description="Helical" evidence="13">
    <location>
        <begin position="237"/>
        <end position="259"/>
    </location>
</feature>
<keyword evidence="9 13" id="KW-0472">Membrane</keyword>
<evidence type="ECO:0000256" key="8">
    <source>
        <dbReference type="ARBA" id="ARBA00022989"/>
    </source>
</evidence>
<evidence type="ECO:0000256" key="4">
    <source>
        <dbReference type="ARBA" id="ARBA00022475"/>
    </source>
</evidence>
<evidence type="ECO:0000256" key="5">
    <source>
        <dbReference type="ARBA" id="ARBA00022481"/>
    </source>
</evidence>
<dbReference type="InterPro" id="IPR012902">
    <property type="entry name" value="N_methyl_site"/>
</dbReference>
<feature type="domain" description="General secretion pathway GspH" evidence="14">
    <location>
        <begin position="47"/>
        <end position="150"/>
    </location>
</feature>
<evidence type="ECO:0000256" key="12">
    <source>
        <dbReference type="SAM" id="MobiDB-lite"/>
    </source>
</evidence>
<feature type="region of interest" description="Disordered" evidence="12">
    <location>
        <begin position="197"/>
        <end position="219"/>
    </location>
</feature>
<keyword evidence="7 13" id="KW-0812">Transmembrane</keyword>
<comment type="similarity">
    <text evidence="10">Belongs to the GSP H family.</text>
</comment>
<evidence type="ECO:0000256" key="1">
    <source>
        <dbReference type="ARBA" id="ARBA00004377"/>
    </source>
</evidence>
<reference evidence="15 16" key="1">
    <citation type="submission" date="2019-08" db="EMBL/GenBank/DDBJ databases">
        <authorList>
            <person name="Khan S.A."/>
            <person name="Jeon C.O."/>
            <person name="Jeong S.E."/>
        </authorList>
    </citation>
    <scope>NUCLEOTIDE SEQUENCE [LARGE SCALE GENOMIC DNA]</scope>
    <source>
        <strain evidence="16">IMCC1728</strain>
    </source>
</reference>